<sequence>MDSISIDVERFAYDIFRINWIKCQVPRRHIPFNQSTENRYPRNFIRSISKYVLFYQVLIRSDIRGVIEEMYLVNVDDDSSMFEFLNAFMKLDKDFFIFNIMQNVACSLAICLELSLYKYPTHRRLLEHMSERWRTYFQQFLQLDFFLKGGFEGLFKHAESMHASDYTLDKYIYESNKVYDISGANIWTTPHVPTFLEANDINVDERIRHSTVSLLNYCSINGTSRILRILFRSERLPVVGKWIRWTRKRVTRIGATLLRRRFRRDSGLLDCISETNSSEYSTEERQRNPEVGNRIISAMIENYIRSVQEYNRG</sequence>
<reference evidence="1" key="2">
    <citation type="submission" date="2020-06" db="EMBL/GenBank/DDBJ databases">
        <authorList>
            <person name="Sheffer M."/>
        </authorList>
    </citation>
    <scope>NUCLEOTIDE SEQUENCE</scope>
</reference>
<accession>A0A8T0EIQ3</accession>
<name>A0A8T0EIQ3_ARGBR</name>
<comment type="caution">
    <text evidence="1">The sequence shown here is derived from an EMBL/GenBank/DDBJ whole genome shotgun (WGS) entry which is preliminary data.</text>
</comment>
<dbReference type="AlphaFoldDB" id="A0A8T0EIQ3"/>
<gene>
    <name evidence="1" type="ORF">HNY73_019140</name>
</gene>
<keyword evidence="2" id="KW-1185">Reference proteome</keyword>
<evidence type="ECO:0000313" key="1">
    <source>
        <dbReference type="EMBL" id="KAF8771765.1"/>
    </source>
</evidence>
<dbReference type="Proteomes" id="UP000807504">
    <property type="component" value="Unassembled WGS sequence"/>
</dbReference>
<evidence type="ECO:0000313" key="2">
    <source>
        <dbReference type="Proteomes" id="UP000807504"/>
    </source>
</evidence>
<organism evidence="1 2">
    <name type="scientific">Argiope bruennichi</name>
    <name type="common">Wasp spider</name>
    <name type="synonym">Aranea bruennichi</name>
    <dbReference type="NCBI Taxonomy" id="94029"/>
    <lineage>
        <taxon>Eukaryota</taxon>
        <taxon>Metazoa</taxon>
        <taxon>Ecdysozoa</taxon>
        <taxon>Arthropoda</taxon>
        <taxon>Chelicerata</taxon>
        <taxon>Arachnida</taxon>
        <taxon>Araneae</taxon>
        <taxon>Araneomorphae</taxon>
        <taxon>Entelegynae</taxon>
        <taxon>Araneoidea</taxon>
        <taxon>Araneidae</taxon>
        <taxon>Argiope</taxon>
    </lineage>
</organism>
<proteinExistence type="predicted"/>
<dbReference type="EMBL" id="JABXBU010002228">
    <property type="protein sequence ID" value="KAF8771765.1"/>
    <property type="molecule type" value="Genomic_DNA"/>
</dbReference>
<protein>
    <submittedName>
        <fullName evidence="1">Uncharacterized protein</fullName>
    </submittedName>
</protein>
<reference evidence="1" key="1">
    <citation type="journal article" date="2020" name="bioRxiv">
        <title>Chromosome-level reference genome of the European wasp spider Argiope bruennichi: a resource for studies on range expansion and evolutionary adaptation.</title>
        <authorList>
            <person name="Sheffer M.M."/>
            <person name="Hoppe A."/>
            <person name="Krehenwinkel H."/>
            <person name="Uhl G."/>
            <person name="Kuss A.W."/>
            <person name="Jensen L."/>
            <person name="Jensen C."/>
            <person name="Gillespie R.G."/>
            <person name="Hoff K.J."/>
            <person name="Prost S."/>
        </authorList>
    </citation>
    <scope>NUCLEOTIDE SEQUENCE</scope>
</reference>